<evidence type="ECO:0000313" key="16">
    <source>
        <dbReference type="Proteomes" id="UP000188481"/>
    </source>
</evidence>
<evidence type="ECO:0000313" key="15">
    <source>
        <dbReference type="EMBL" id="OOF51569.1"/>
    </source>
</evidence>
<comment type="caution">
    <text evidence="13">Lacks conserved residue(s) required for the propagation of feature annotation.</text>
</comment>
<feature type="binding site" evidence="13">
    <location>
        <position position="288"/>
    </location>
    <ligand>
        <name>K(+)</name>
        <dbReference type="ChEBI" id="CHEBI:29103"/>
    </ligand>
</feature>
<dbReference type="FunFam" id="3.40.1190.20:FF:000012">
    <property type="entry name" value="Ribokinase"/>
    <property type="match status" value="1"/>
</dbReference>
<evidence type="ECO:0000256" key="6">
    <source>
        <dbReference type="ARBA" id="ARBA00022723"/>
    </source>
</evidence>
<dbReference type="InterPro" id="IPR002139">
    <property type="entry name" value="Ribo/fructo_kinase"/>
</dbReference>
<feature type="binding site" evidence="13">
    <location>
        <begin position="40"/>
        <end position="44"/>
    </location>
    <ligand>
        <name>substrate</name>
    </ligand>
</feature>
<dbReference type="PANTHER" id="PTHR10584:SF166">
    <property type="entry name" value="RIBOKINASE"/>
    <property type="match status" value="1"/>
</dbReference>
<keyword evidence="8 13" id="KW-0418">Kinase</keyword>
<gene>
    <name evidence="13" type="primary">rbsK</name>
    <name evidence="15" type="ORF">BKK54_02900</name>
</gene>
<dbReference type="AlphaFoldDB" id="A0A1V3J899"/>
<evidence type="ECO:0000256" key="10">
    <source>
        <dbReference type="ARBA" id="ARBA00022842"/>
    </source>
</evidence>
<dbReference type="UniPathway" id="UPA00916">
    <property type="reaction ID" value="UER00889"/>
</dbReference>
<dbReference type="NCBIfam" id="NF008353">
    <property type="entry name" value="PRK11142.1"/>
    <property type="match status" value="1"/>
</dbReference>
<feature type="binding site" evidence="13">
    <location>
        <position position="292"/>
    </location>
    <ligand>
        <name>K(+)</name>
        <dbReference type="ChEBI" id="CHEBI:29103"/>
    </ligand>
</feature>
<dbReference type="HAMAP" id="MF_01987">
    <property type="entry name" value="Ribokinase"/>
    <property type="match status" value="1"/>
</dbReference>
<feature type="binding site" evidence="13">
    <location>
        <position position="283"/>
    </location>
    <ligand>
        <name>K(+)</name>
        <dbReference type="ChEBI" id="CHEBI:29103"/>
    </ligand>
</feature>
<keyword evidence="12 13" id="KW-0119">Carbohydrate metabolism</keyword>
<dbReference type="NCBIfam" id="TIGR02152">
    <property type="entry name" value="D_ribokin_bact"/>
    <property type="match status" value="1"/>
</dbReference>
<keyword evidence="6 13" id="KW-0479">Metal-binding</keyword>
<evidence type="ECO:0000256" key="13">
    <source>
        <dbReference type="HAMAP-Rule" id="MF_01987"/>
    </source>
</evidence>
<comment type="subunit">
    <text evidence="13">Homodimer.</text>
</comment>
<reference evidence="15 16" key="1">
    <citation type="submission" date="2016-10" db="EMBL/GenBank/DDBJ databases">
        <title>Rodentibacter gen. nov. and new species.</title>
        <authorList>
            <person name="Christensen H."/>
        </authorList>
    </citation>
    <scope>NUCLEOTIDE SEQUENCE [LARGE SCALE GENOMIC DNA]</scope>
    <source>
        <strain evidence="16">ppn416</strain>
    </source>
</reference>
<keyword evidence="10 13" id="KW-0460">Magnesium</keyword>
<evidence type="ECO:0000256" key="5">
    <source>
        <dbReference type="ARBA" id="ARBA00022679"/>
    </source>
</evidence>
<evidence type="ECO:0000256" key="11">
    <source>
        <dbReference type="ARBA" id="ARBA00022958"/>
    </source>
</evidence>
<dbReference type="CDD" id="cd01174">
    <property type="entry name" value="ribokinase"/>
    <property type="match status" value="1"/>
</dbReference>
<dbReference type="PRINTS" id="PR00990">
    <property type="entry name" value="RIBOKINASE"/>
</dbReference>
<dbReference type="GO" id="GO:0019303">
    <property type="term" value="P:D-ribose catabolic process"/>
    <property type="evidence" value="ECO:0007669"/>
    <property type="project" value="UniProtKB-UniRule"/>
</dbReference>
<feature type="active site" description="Proton acceptor" evidence="13">
    <location>
        <position position="253"/>
    </location>
</feature>
<feature type="binding site" evidence="13">
    <location>
        <position position="247"/>
    </location>
    <ligand>
        <name>K(+)</name>
        <dbReference type="ChEBI" id="CHEBI:29103"/>
    </ligand>
</feature>
<dbReference type="Gene3D" id="3.40.1190.20">
    <property type="match status" value="1"/>
</dbReference>
<evidence type="ECO:0000256" key="9">
    <source>
        <dbReference type="ARBA" id="ARBA00022840"/>
    </source>
</evidence>
<comment type="subcellular location">
    <subcellularLocation>
        <location evidence="13">Cytoplasm</location>
    </subcellularLocation>
</comment>
<feature type="domain" description="Carbohydrate kinase PfkB" evidence="14">
    <location>
        <begin position="3"/>
        <end position="295"/>
    </location>
</feature>
<sequence>MNKKLTVLGSINADHVISVPYFAKPGETLTGKNYHIAYGGKGANQAVAAARLGANVAFIGCIGDDGIGTSMKNAFTQDGIDTAHINTVSQEMTGMAFIQVAQTGENSIVLAPGANAFLDEQIVCNAEERIAQSDCLLMQLETPISGVELAAQIAKKHNVQVVLNPAPAQPLSDHLLGLIDIITPNETEAEILTGVRVTDEQSAVKSAEVFHQKGISCVMITLGEKGVFISREGEHRIIKGFSVQAVDTTAAGDTFNGGFITALLEGQSLDEAIRFGQAAAAISVTRKGAQPSIPSRQETLEFLTKN</sequence>
<feature type="binding site" evidence="13">
    <location>
        <position position="286"/>
    </location>
    <ligand>
        <name>K(+)</name>
        <dbReference type="ChEBI" id="CHEBI:29103"/>
    </ligand>
</feature>
<protein>
    <recommendedName>
        <fullName evidence="3 13">Ribokinase</fullName>
        <shortName evidence="13">RK</shortName>
        <ecNumber evidence="2 13">2.7.1.15</ecNumber>
    </recommendedName>
</protein>
<feature type="binding site" evidence="13">
    <location>
        <begin position="221"/>
        <end position="226"/>
    </location>
    <ligand>
        <name>ATP</name>
        <dbReference type="ChEBI" id="CHEBI:30616"/>
    </ligand>
</feature>
<comment type="activity regulation">
    <text evidence="13">Activated by a monovalent cation that binds near, but not in, the active site. The most likely occupant of the site in vivo is potassium. Ion binding induces a conformational change that may alter substrate affinity.</text>
</comment>
<keyword evidence="11 13" id="KW-0630">Potassium</keyword>
<dbReference type="GO" id="GO:0005829">
    <property type="term" value="C:cytosol"/>
    <property type="evidence" value="ECO:0007669"/>
    <property type="project" value="TreeGrafter"/>
</dbReference>
<organism evidence="15 16">
    <name type="scientific">Rodentibacter genomosp. 1</name>
    <dbReference type="NCBI Taxonomy" id="1908264"/>
    <lineage>
        <taxon>Bacteria</taxon>
        <taxon>Pseudomonadati</taxon>
        <taxon>Pseudomonadota</taxon>
        <taxon>Gammaproteobacteria</taxon>
        <taxon>Pasteurellales</taxon>
        <taxon>Pasteurellaceae</taxon>
        <taxon>Rodentibacter</taxon>
    </lineage>
</organism>
<proteinExistence type="inferred from homology"/>
<comment type="similarity">
    <text evidence="1">Belongs to the carbohydrate kinase pfkB family.</text>
</comment>
<dbReference type="Pfam" id="PF00294">
    <property type="entry name" value="PfkB"/>
    <property type="match status" value="1"/>
</dbReference>
<feature type="binding site" evidence="13">
    <location>
        <position position="249"/>
    </location>
    <ligand>
        <name>K(+)</name>
        <dbReference type="ChEBI" id="CHEBI:29103"/>
    </ligand>
</feature>
<dbReference type="STRING" id="1908264.BKK54_02900"/>
<accession>A0A1V3J899</accession>
<dbReference type="PANTHER" id="PTHR10584">
    <property type="entry name" value="SUGAR KINASE"/>
    <property type="match status" value="1"/>
</dbReference>
<keyword evidence="9 13" id="KW-0067">ATP-binding</keyword>
<feature type="binding site" evidence="13">
    <location>
        <position position="141"/>
    </location>
    <ligand>
        <name>substrate</name>
    </ligand>
</feature>
<dbReference type="GO" id="GO:0004747">
    <property type="term" value="F:ribokinase activity"/>
    <property type="evidence" value="ECO:0007669"/>
    <property type="project" value="UniProtKB-UniRule"/>
</dbReference>
<comment type="catalytic activity">
    <reaction evidence="13">
        <text>D-ribose + ATP = D-ribose 5-phosphate + ADP + H(+)</text>
        <dbReference type="Rhea" id="RHEA:13697"/>
        <dbReference type="ChEBI" id="CHEBI:15378"/>
        <dbReference type="ChEBI" id="CHEBI:30616"/>
        <dbReference type="ChEBI" id="CHEBI:47013"/>
        <dbReference type="ChEBI" id="CHEBI:78346"/>
        <dbReference type="ChEBI" id="CHEBI:456216"/>
        <dbReference type="EC" id="2.7.1.15"/>
    </reaction>
</comment>
<evidence type="ECO:0000256" key="8">
    <source>
        <dbReference type="ARBA" id="ARBA00022777"/>
    </source>
</evidence>
<dbReference type="InterPro" id="IPR011611">
    <property type="entry name" value="PfkB_dom"/>
</dbReference>
<dbReference type="Proteomes" id="UP000188481">
    <property type="component" value="Unassembled WGS sequence"/>
</dbReference>
<comment type="function">
    <text evidence="13">Catalyzes the phosphorylation of ribose at O-5 in a reaction requiring ATP and magnesium. The resulting D-ribose-5-phosphate can then be used either for sythesis of nucleotides, histidine, and tryptophan, or as a component of the pentose phosphate pathway.</text>
</comment>
<evidence type="ECO:0000256" key="4">
    <source>
        <dbReference type="ARBA" id="ARBA00022490"/>
    </source>
</evidence>
<dbReference type="RefSeq" id="WP_077541357.1">
    <property type="nucleotide sequence ID" value="NZ_MLHN01000004.1"/>
</dbReference>
<dbReference type="InterPro" id="IPR029056">
    <property type="entry name" value="Ribokinase-like"/>
</dbReference>
<comment type="caution">
    <text evidence="15">The sequence shown here is derived from an EMBL/GenBank/DDBJ whole genome shotgun (WGS) entry which is preliminary data.</text>
</comment>
<name>A0A1V3J899_9PAST</name>
<evidence type="ECO:0000259" key="14">
    <source>
        <dbReference type="Pfam" id="PF00294"/>
    </source>
</evidence>
<dbReference type="GO" id="GO:0046872">
    <property type="term" value="F:metal ion binding"/>
    <property type="evidence" value="ECO:0007669"/>
    <property type="project" value="UniProtKB-KW"/>
</dbReference>
<evidence type="ECO:0000256" key="3">
    <source>
        <dbReference type="ARBA" id="ARBA00016943"/>
    </source>
</evidence>
<comment type="pathway">
    <text evidence="13">Carbohydrate metabolism; D-ribose degradation; D-ribose 5-phosphate from beta-D-ribopyranose: step 2/2.</text>
</comment>
<evidence type="ECO:0000256" key="7">
    <source>
        <dbReference type="ARBA" id="ARBA00022741"/>
    </source>
</evidence>
<dbReference type="GO" id="GO:0005524">
    <property type="term" value="F:ATP binding"/>
    <property type="evidence" value="ECO:0007669"/>
    <property type="project" value="UniProtKB-UniRule"/>
</dbReference>
<comment type="similarity">
    <text evidence="13">Belongs to the carbohydrate kinase PfkB family. Ribokinase subfamily.</text>
</comment>
<dbReference type="InterPro" id="IPR002173">
    <property type="entry name" value="Carboh/pur_kinase_PfkB_CS"/>
</dbReference>
<evidence type="ECO:0000256" key="12">
    <source>
        <dbReference type="ARBA" id="ARBA00023277"/>
    </source>
</evidence>
<keyword evidence="4 13" id="KW-0963">Cytoplasm</keyword>
<feature type="binding site" evidence="13">
    <location>
        <begin position="252"/>
        <end position="253"/>
    </location>
    <ligand>
        <name>ATP</name>
        <dbReference type="ChEBI" id="CHEBI:30616"/>
    </ligand>
</feature>
<evidence type="ECO:0000256" key="1">
    <source>
        <dbReference type="ARBA" id="ARBA00005380"/>
    </source>
</evidence>
<keyword evidence="5 13" id="KW-0808">Transferase</keyword>
<feature type="binding site" evidence="13">
    <location>
        <begin position="12"/>
        <end position="14"/>
    </location>
    <ligand>
        <name>substrate</name>
    </ligand>
</feature>
<dbReference type="SUPFAM" id="SSF53613">
    <property type="entry name" value="Ribokinase-like"/>
    <property type="match status" value="1"/>
</dbReference>
<feature type="binding site" evidence="13">
    <location>
        <position position="253"/>
    </location>
    <ligand>
        <name>substrate</name>
    </ligand>
</feature>
<comment type="cofactor">
    <cofactor evidence="13">
        <name>Mg(2+)</name>
        <dbReference type="ChEBI" id="CHEBI:18420"/>
    </cofactor>
    <text evidence="13">Requires a divalent cation, most likely magnesium in vivo, as an electrophilic catalyst to aid phosphoryl group transfer. It is the chelate of the metal and the nucleotide that is the actual substrate.</text>
</comment>
<feature type="binding site" evidence="13">
    <location>
        <position position="185"/>
    </location>
    <ligand>
        <name>ATP</name>
        <dbReference type="ChEBI" id="CHEBI:30616"/>
    </ligand>
</feature>
<evidence type="ECO:0000256" key="2">
    <source>
        <dbReference type="ARBA" id="ARBA00012035"/>
    </source>
</evidence>
<keyword evidence="16" id="KW-1185">Reference proteome</keyword>
<dbReference type="PROSITE" id="PS00584">
    <property type="entry name" value="PFKB_KINASES_2"/>
    <property type="match status" value="1"/>
</dbReference>
<dbReference type="EC" id="2.7.1.15" evidence="2 13"/>
<dbReference type="InterPro" id="IPR011877">
    <property type="entry name" value="Ribokinase"/>
</dbReference>
<dbReference type="EMBL" id="MLHN01000004">
    <property type="protein sequence ID" value="OOF51569.1"/>
    <property type="molecule type" value="Genomic_DNA"/>
</dbReference>
<keyword evidence="7 13" id="KW-0547">Nucleotide-binding</keyword>